<dbReference type="InterPro" id="IPR036291">
    <property type="entry name" value="NAD(P)-bd_dom_sf"/>
</dbReference>
<dbReference type="Proteomes" id="UP001500416">
    <property type="component" value="Unassembled WGS sequence"/>
</dbReference>
<gene>
    <name evidence="5" type="ORF">GCM10010492_15550</name>
</gene>
<dbReference type="PANTHER" id="PTHR24321">
    <property type="entry name" value="DEHYDROGENASES, SHORT CHAIN"/>
    <property type="match status" value="1"/>
</dbReference>
<dbReference type="EMBL" id="BAAABU010000002">
    <property type="protein sequence ID" value="GAA0218506.1"/>
    <property type="molecule type" value="Genomic_DNA"/>
</dbReference>
<sequence length="265" mass="27040">MDGGVVNDFAGLVAIVTGGASGIGLATAELLSARGAEVACLDLNPRVAAPLVGLRADVSDDDSVRAAVAAVVDRFGRLDVVVNNAGIGAQGDVAANPDDEWRRVWEVNVGGIVRVTRAALPHLRRSPAAAVVNTGSIAAWAGLPQRALYSATKGAVHALTLAMAADHVREGVRVNAVAPGTADTPWVGRLLDSAPDPDAERAALEARQPHGRLVSADEVAGAIAYLASPLSGSTAGTVLAVDGGMHGLRLRPKPQVNHPPGSRER</sequence>
<dbReference type="InterPro" id="IPR002347">
    <property type="entry name" value="SDR_fam"/>
</dbReference>
<dbReference type="PANTHER" id="PTHR24321:SF8">
    <property type="entry name" value="ESTRADIOL 17-BETA-DEHYDROGENASE 8-RELATED"/>
    <property type="match status" value="1"/>
</dbReference>
<name>A0ABN0TCX5_9PSEU</name>
<evidence type="ECO:0000313" key="5">
    <source>
        <dbReference type="EMBL" id="GAA0218506.1"/>
    </source>
</evidence>
<evidence type="ECO:0000256" key="1">
    <source>
        <dbReference type="ARBA" id="ARBA00006484"/>
    </source>
</evidence>
<evidence type="ECO:0000313" key="6">
    <source>
        <dbReference type="Proteomes" id="UP001500416"/>
    </source>
</evidence>
<dbReference type="InterPro" id="IPR020904">
    <property type="entry name" value="Sc_DH/Rdtase_CS"/>
</dbReference>
<evidence type="ECO:0000259" key="4">
    <source>
        <dbReference type="SMART" id="SM00822"/>
    </source>
</evidence>
<dbReference type="Pfam" id="PF13561">
    <property type="entry name" value="adh_short_C2"/>
    <property type="match status" value="1"/>
</dbReference>
<keyword evidence="6" id="KW-1185">Reference proteome</keyword>
<dbReference type="PRINTS" id="PR00080">
    <property type="entry name" value="SDRFAMILY"/>
</dbReference>
<feature type="domain" description="Ketoreductase" evidence="4">
    <location>
        <begin position="12"/>
        <end position="180"/>
    </location>
</feature>
<dbReference type="PROSITE" id="PS00061">
    <property type="entry name" value="ADH_SHORT"/>
    <property type="match status" value="1"/>
</dbReference>
<comment type="similarity">
    <text evidence="1">Belongs to the short-chain dehydrogenases/reductases (SDR) family.</text>
</comment>
<reference evidence="5 6" key="1">
    <citation type="journal article" date="2019" name="Int. J. Syst. Evol. Microbiol.">
        <title>The Global Catalogue of Microorganisms (GCM) 10K type strain sequencing project: providing services to taxonomists for standard genome sequencing and annotation.</title>
        <authorList>
            <consortium name="The Broad Institute Genomics Platform"/>
            <consortium name="The Broad Institute Genome Sequencing Center for Infectious Disease"/>
            <person name="Wu L."/>
            <person name="Ma J."/>
        </authorList>
    </citation>
    <scope>NUCLEOTIDE SEQUENCE [LARGE SCALE GENOMIC DNA]</scope>
    <source>
        <strain evidence="5 6">JCM 3380</strain>
    </source>
</reference>
<organism evidence="5 6">
    <name type="scientific">Saccharothrix mutabilis subsp. mutabilis</name>
    <dbReference type="NCBI Taxonomy" id="66855"/>
    <lineage>
        <taxon>Bacteria</taxon>
        <taxon>Bacillati</taxon>
        <taxon>Actinomycetota</taxon>
        <taxon>Actinomycetes</taxon>
        <taxon>Pseudonocardiales</taxon>
        <taxon>Pseudonocardiaceae</taxon>
        <taxon>Saccharothrix</taxon>
    </lineage>
</organism>
<keyword evidence="3" id="KW-0520">NAD</keyword>
<dbReference type="PRINTS" id="PR00081">
    <property type="entry name" value="GDHRDH"/>
</dbReference>
<keyword evidence="2" id="KW-0560">Oxidoreductase</keyword>
<dbReference type="SUPFAM" id="SSF51735">
    <property type="entry name" value="NAD(P)-binding Rossmann-fold domains"/>
    <property type="match status" value="1"/>
</dbReference>
<evidence type="ECO:0000256" key="3">
    <source>
        <dbReference type="ARBA" id="ARBA00023027"/>
    </source>
</evidence>
<protein>
    <submittedName>
        <fullName evidence="5">SDR family oxidoreductase</fullName>
    </submittedName>
</protein>
<dbReference type="SMART" id="SM00822">
    <property type="entry name" value="PKS_KR"/>
    <property type="match status" value="1"/>
</dbReference>
<dbReference type="CDD" id="cd05233">
    <property type="entry name" value="SDR_c"/>
    <property type="match status" value="1"/>
</dbReference>
<accession>A0ABN0TCX5</accession>
<dbReference type="InterPro" id="IPR057326">
    <property type="entry name" value="KR_dom"/>
</dbReference>
<proteinExistence type="inferred from homology"/>
<dbReference type="Gene3D" id="3.40.50.720">
    <property type="entry name" value="NAD(P)-binding Rossmann-like Domain"/>
    <property type="match status" value="1"/>
</dbReference>
<evidence type="ECO:0000256" key="2">
    <source>
        <dbReference type="ARBA" id="ARBA00023002"/>
    </source>
</evidence>
<comment type="caution">
    <text evidence="5">The sequence shown here is derived from an EMBL/GenBank/DDBJ whole genome shotgun (WGS) entry which is preliminary data.</text>
</comment>